<dbReference type="Proteomes" id="UP001217089">
    <property type="component" value="Unassembled WGS sequence"/>
</dbReference>
<protein>
    <recommendedName>
        <fullName evidence="4">Beclin 1-associated autophagy-related key regulator</fullName>
    </recommendedName>
</protein>
<dbReference type="EMBL" id="JARBDR010000657">
    <property type="protein sequence ID" value="KAJ8307992.1"/>
    <property type="molecule type" value="Genomic_DNA"/>
</dbReference>
<keyword evidence="3" id="KW-1185">Reference proteome</keyword>
<dbReference type="PANTHER" id="PTHR13664">
    <property type="entry name" value="BECLIN 1-ASSOCIATED AUTOPHAGY-RELATED KEY REGULATOR"/>
    <property type="match status" value="1"/>
</dbReference>
<dbReference type="Pfam" id="PF10186">
    <property type="entry name" value="ATG14"/>
    <property type="match status" value="1"/>
</dbReference>
<dbReference type="InterPro" id="IPR018791">
    <property type="entry name" value="UV_resistance/autophagy_Atg14"/>
</dbReference>
<comment type="caution">
    <text evidence="2">The sequence shown here is derived from an EMBL/GenBank/DDBJ whole genome shotgun (WGS) entry which is preliminary data.</text>
</comment>
<reference evidence="2 3" key="1">
    <citation type="submission" date="2022-12" db="EMBL/GenBank/DDBJ databases">
        <title>Chromosome-level genome of Tegillarca granosa.</title>
        <authorList>
            <person name="Kim J."/>
        </authorList>
    </citation>
    <scope>NUCLEOTIDE SEQUENCE [LARGE SCALE GENOMIC DNA]</scope>
    <source>
        <strain evidence="2">Teg-2019</strain>
        <tissue evidence="2">Adductor muscle</tissue>
    </source>
</reference>
<proteinExistence type="predicted"/>
<gene>
    <name evidence="2" type="ORF">KUTeg_012866</name>
</gene>
<dbReference type="PANTHER" id="PTHR13664:SF0">
    <property type="entry name" value="BECLIN 1-ASSOCIATED AUTOPHAGY-RELATED KEY REGULATOR"/>
    <property type="match status" value="1"/>
</dbReference>
<evidence type="ECO:0000313" key="2">
    <source>
        <dbReference type="EMBL" id="KAJ8307992.1"/>
    </source>
</evidence>
<evidence type="ECO:0000256" key="1">
    <source>
        <dbReference type="ARBA" id="ARBA00023054"/>
    </source>
</evidence>
<accession>A0ABQ9EWM1</accession>
<evidence type="ECO:0000313" key="3">
    <source>
        <dbReference type="Proteomes" id="UP001217089"/>
    </source>
</evidence>
<organism evidence="2 3">
    <name type="scientific">Tegillarca granosa</name>
    <name type="common">Malaysian cockle</name>
    <name type="synonym">Anadara granosa</name>
    <dbReference type="NCBI Taxonomy" id="220873"/>
    <lineage>
        <taxon>Eukaryota</taxon>
        <taxon>Metazoa</taxon>
        <taxon>Spiralia</taxon>
        <taxon>Lophotrochozoa</taxon>
        <taxon>Mollusca</taxon>
        <taxon>Bivalvia</taxon>
        <taxon>Autobranchia</taxon>
        <taxon>Pteriomorphia</taxon>
        <taxon>Arcoida</taxon>
        <taxon>Arcoidea</taxon>
        <taxon>Arcidae</taxon>
        <taxon>Tegillarca</taxon>
    </lineage>
</organism>
<keyword evidence="1" id="KW-0175">Coiled coil</keyword>
<sequence length="512" mass="57458">MATSLCSSTDSNNLPPIEFQFSTSVCSEDSASGSGTSSGLTVAVERCPLCDCRRRPFYCKICVNEGKFIHSSATYLESYTDKKTKFEIAKKTHQEILSRFEISVSKQHRIDNKLLFSFLRQPNVQVHIILLLKSEIEDCRARINLLKLAIQATKESTTKGKELLDANRKENIVRHAKNKKHQEKMARINNFIEQSVISTESKQLRLKEKVEELARLRHELVNGLIEYIFPVEEVKGKNVADCMALSTVSALRDASHTAFLRGKWVYTDGSGDVQYKIVEPTLPGSGDYSSYSLWVATSKENAENNPDYSSQNPGHRISAALCYTSQLLSVMSHILDFRLPRRQCYSEFCGGEMTEKRFESCVAALNYNILYVCFSQGITDIEVLYPKNTLQNMLALISAPKLGRLCSFEVNEDLMKSIDELCSSYEEEDEKTSVFENEDDLSPDWDCLPDDVPDMVEIQASRSELGVASNIQYTSYPHHTSSSEASQLSASALVSSAAASLASFFNRATDKR</sequence>
<evidence type="ECO:0008006" key="4">
    <source>
        <dbReference type="Google" id="ProtNLM"/>
    </source>
</evidence>
<name>A0ABQ9EWM1_TEGGR</name>